<sequence>MVPFRPTGPAEQGHRDGGVAAWRFERRKMGNRGRFCRFCGLGPPGSGSCPEGTAGQDRHTGDDFGRVRAGAIRSGMGRGGNIAHSLGGRKVKWTVFTGFACFGVMHIFSFPQAVLWERISWLGFLWNFNCIPCGSIFCLFWPSPRPSF</sequence>
<reference evidence="2 3" key="1">
    <citation type="submission" date="2024-05" db="EMBL/GenBank/DDBJ databases">
        <title>Haplotype-resolved chromosome-level genome assembly of Huyou (Citrus changshanensis).</title>
        <authorList>
            <person name="Miao C."/>
            <person name="Chen W."/>
            <person name="Wu Y."/>
            <person name="Wang L."/>
            <person name="Zhao S."/>
            <person name="Grierson D."/>
            <person name="Xu C."/>
            <person name="Chen K."/>
        </authorList>
    </citation>
    <scope>NUCLEOTIDE SEQUENCE [LARGE SCALE GENOMIC DNA]</scope>
    <source>
        <strain evidence="2">01-14</strain>
        <tissue evidence="2">Leaf</tissue>
    </source>
</reference>
<proteinExistence type="predicted"/>
<comment type="caution">
    <text evidence="2">The sequence shown here is derived from an EMBL/GenBank/DDBJ whole genome shotgun (WGS) entry which is preliminary data.</text>
</comment>
<evidence type="ECO:0000313" key="2">
    <source>
        <dbReference type="EMBL" id="KAK9228026.1"/>
    </source>
</evidence>
<dbReference type="EMBL" id="JBCGBO010000001">
    <property type="protein sequence ID" value="KAK9228026.1"/>
    <property type="molecule type" value="Genomic_DNA"/>
</dbReference>
<organism evidence="2 3">
    <name type="scientific">Citrus x changshan-huyou</name>
    <dbReference type="NCBI Taxonomy" id="2935761"/>
    <lineage>
        <taxon>Eukaryota</taxon>
        <taxon>Viridiplantae</taxon>
        <taxon>Streptophyta</taxon>
        <taxon>Embryophyta</taxon>
        <taxon>Tracheophyta</taxon>
        <taxon>Spermatophyta</taxon>
        <taxon>Magnoliopsida</taxon>
        <taxon>eudicotyledons</taxon>
        <taxon>Gunneridae</taxon>
        <taxon>Pentapetalae</taxon>
        <taxon>rosids</taxon>
        <taxon>malvids</taxon>
        <taxon>Sapindales</taxon>
        <taxon>Rutaceae</taxon>
        <taxon>Aurantioideae</taxon>
        <taxon>Citrus</taxon>
    </lineage>
</organism>
<protein>
    <submittedName>
        <fullName evidence="2">Uncharacterized protein</fullName>
    </submittedName>
</protein>
<keyword evidence="3" id="KW-1185">Reference proteome</keyword>
<gene>
    <name evidence="2" type="ORF">WN944_020973</name>
</gene>
<accession>A0AAP0MYD4</accession>
<keyword evidence="1" id="KW-0472">Membrane</keyword>
<evidence type="ECO:0000256" key="1">
    <source>
        <dbReference type="SAM" id="Phobius"/>
    </source>
</evidence>
<feature type="transmembrane region" description="Helical" evidence="1">
    <location>
        <begin position="93"/>
        <end position="113"/>
    </location>
</feature>
<keyword evidence="1" id="KW-1133">Transmembrane helix</keyword>
<feature type="transmembrane region" description="Helical" evidence="1">
    <location>
        <begin position="119"/>
        <end position="141"/>
    </location>
</feature>
<evidence type="ECO:0000313" key="3">
    <source>
        <dbReference type="Proteomes" id="UP001428341"/>
    </source>
</evidence>
<dbReference type="Proteomes" id="UP001428341">
    <property type="component" value="Unassembled WGS sequence"/>
</dbReference>
<keyword evidence="1" id="KW-0812">Transmembrane</keyword>
<name>A0AAP0MYD4_9ROSI</name>
<dbReference type="AlphaFoldDB" id="A0AAP0MYD4"/>